<dbReference type="EMBL" id="CP101808">
    <property type="protein sequence ID" value="UUD37272.1"/>
    <property type="molecule type" value="Genomic_DNA"/>
</dbReference>
<gene>
    <name evidence="1" type="ORF">NPA09_01730</name>
</gene>
<evidence type="ECO:0000313" key="1">
    <source>
        <dbReference type="EMBL" id="UUD37272.1"/>
    </source>
</evidence>
<keyword evidence="2" id="KW-1185">Reference proteome</keyword>
<accession>A0ABY5J1Z0</accession>
<dbReference type="RefSeq" id="WP_129721790.1">
    <property type="nucleotide sequence ID" value="NZ_CP101808.1"/>
</dbReference>
<organism evidence="1 2">
    <name type="scientific">Mycoplasmopsis equigenitalium</name>
    <dbReference type="NCBI Taxonomy" id="114883"/>
    <lineage>
        <taxon>Bacteria</taxon>
        <taxon>Bacillati</taxon>
        <taxon>Mycoplasmatota</taxon>
        <taxon>Mycoplasmoidales</taxon>
        <taxon>Metamycoplasmataceae</taxon>
        <taxon>Mycoplasmopsis</taxon>
    </lineage>
</organism>
<reference evidence="1" key="1">
    <citation type="submission" date="2022-07" db="EMBL/GenBank/DDBJ databases">
        <title>Complete genome of Mycoplasma equigenitalium type strain T37.</title>
        <authorList>
            <person name="Spergser J."/>
        </authorList>
    </citation>
    <scope>NUCLEOTIDE SEQUENCE</scope>
    <source>
        <strain evidence="1">T37</strain>
    </source>
</reference>
<sequence>MEKTNLTTLTPITLDKKFKDKYSIENFIDTIFIITKDQDYYYYCLASKMDQKTQMTNGIWIEKEDGMDKEQEPQKFDSFYFLSLNSIFRIRRSELESFVAAESKTRIKWETQLDIVVKIDELVNSKNKIHIVVVDNIRKNILTIN</sequence>
<name>A0ABY5J1Z0_9BACT</name>
<protein>
    <submittedName>
        <fullName evidence="1">Uncharacterized protein</fullName>
    </submittedName>
</protein>
<evidence type="ECO:0000313" key="2">
    <source>
        <dbReference type="Proteomes" id="UP001059576"/>
    </source>
</evidence>
<proteinExistence type="predicted"/>
<dbReference type="Proteomes" id="UP001059576">
    <property type="component" value="Chromosome"/>
</dbReference>